<dbReference type="RefSeq" id="WP_125957304.1">
    <property type="nucleotide sequence ID" value="NZ_JAQEJV010000008.1"/>
</dbReference>
<dbReference type="OrthoDB" id="9775255at2"/>
<dbReference type="Gene3D" id="3.20.20.140">
    <property type="entry name" value="Metal-dependent hydrolases"/>
    <property type="match status" value="1"/>
</dbReference>
<protein>
    <recommendedName>
        <fullName evidence="2">Histidinol-phosphatase</fullName>
        <shortName evidence="2">HolPase</shortName>
        <ecNumber evidence="2">3.1.3.15</ecNumber>
    </recommendedName>
</protein>
<evidence type="ECO:0000256" key="2">
    <source>
        <dbReference type="RuleBase" id="RU366003"/>
    </source>
</evidence>
<dbReference type="AlphaFoldDB" id="A0A429ZLV8"/>
<evidence type="ECO:0000256" key="1">
    <source>
        <dbReference type="ARBA" id="ARBA00022801"/>
    </source>
</evidence>
<evidence type="ECO:0000313" key="3">
    <source>
        <dbReference type="EMBL" id="RST94646.1"/>
    </source>
</evidence>
<dbReference type="EC" id="3.1.3.15" evidence="2"/>
<dbReference type="Proteomes" id="UP000288490">
    <property type="component" value="Unassembled WGS sequence"/>
</dbReference>
<comment type="catalytic activity">
    <reaction evidence="2">
        <text>L-histidinol phosphate + H2O = L-histidinol + phosphate</text>
        <dbReference type="Rhea" id="RHEA:14465"/>
        <dbReference type="ChEBI" id="CHEBI:15377"/>
        <dbReference type="ChEBI" id="CHEBI:43474"/>
        <dbReference type="ChEBI" id="CHEBI:57699"/>
        <dbReference type="ChEBI" id="CHEBI:57980"/>
        <dbReference type="EC" id="3.1.3.15"/>
    </reaction>
</comment>
<dbReference type="PANTHER" id="PTHR21039">
    <property type="entry name" value="HISTIDINOL PHOSPHATASE-RELATED"/>
    <property type="match status" value="1"/>
</dbReference>
<dbReference type="PANTHER" id="PTHR21039:SF0">
    <property type="entry name" value="HISTIDINOL-PHOSPHATASE"/>
    <property type="match status" value="1"/>
</dbReference>
<reference evidence="3 4" key="1">
    <citation type="submission" date="2017-05" db="EMBL/GenBank/DDBJ databases">
        <title>Vagococcus spp. assemblies.</title>
        <authorList>
            <person name="Gulvik C.A."/>
        </authorList>
    </citation>
    <scope>NUCLEOTIDE SEQUENCE [LARGE SCALE GENOMIC DNA]</scope>
    <source>
        <strain evidence="3 4">SS1994</strain>
    </source>
</reference>
<dbReference type="InterPro" id="IPR010140">
    <property type="entry name" value="Histidinol_P_phosphatase_HisJ"/>
</dbReference>
<name>A0A429ZLV8_9ENTE</name>
<sequence>MNYYDQHLHTHHSFDSEESFENYLNTYSPDFFVTTEHLDLKNPYDNGKDSIPDYQRYTDEVNQHALSNPHTTFLKGIEVGYVDTHATLLNEFLKDKEYDIILLSIHQNGIFDYMDDDVLDLNTSDLIHDYYSRMLDAVKSAEFGNVLTHFDYGMRRLDLSVDAFKSVAEPYLIDIFNTIIEKNIAFELNAKSFIKYANKELYEYAIPLYISLGGKLFTLGSDAHVAEDYELGFEEMRNLLIKNGISELAVYQKQQLTLVTI</sequence>
<keyword evidence="2" id="KW-0028">Amino-acid biosynthesis</keyword>
<dbReference type="GO" id="GO:0004401">
    <property type="term" value="F:histidinol-phosphatase activity"/>
    <property type="evidence" value="ECO:0007669"/>
    <property type="project" value="UniProtKB-UniRule"/>
</dbReference>
<dbReference type="SUPFAM" id="SSF89550">
    <property type="entry name" value="PHP domain-like"/>
    <property type="match status" value="1"/>
</dbReference>
<proteinExistence type="inferred from homology"/>
<keyword evidence="1 2" id="KW-0378">Hydrolase</keyword>
<keyword evidence="2" id="KW-0368">Histidine biosynthesis</keyword>
<dbReference type="GO" id="GO:0000105">
    <property type="term" value="P:L-histidine biosynthetic process"/>
    <property type="evidence" value="ECO:0007669"/>
    <property type="project" value="UniProtKB-UniRule"/>
</dbReference>
<comment type="similarity">
    <text evidence="2">Belongs to the PHP hydrolase family. HisK subfamily.</text>
</comment>
<keyword evidence="4" id="KW-1185">Reference proteome</keyword>
<dbReference type="EMBL" id="NGJT01000007">
    <property type="protein sequence ID" value="RST94646.1"/>
    <property type="molecule type" value="Genomic_DNA"/>
</dbReference>
<dbReference type="UniPathway" id="UPA00031">
    <property type="reaction ID" value="UER00013"/>
</dbReference>
<accession>A0A429ZLV8</accession>
<dbReference type="GO" id="GO:0005737">
    <property type="term" value="C:cytoplasm"/>
    <property type="evidence" value="ECO:0007669"/>
    <property type="project" value="TreeGrafter"/>
</dbReference>
<dbReference type="InterPro" id="IPR016195">
    <property type="entry name" value="Pol/histidinol_Pase-like"/>
</dbReference>
<organism evidence="3 4">
    <name type="scientific">Vagococcus bubulae</name>
    <dbReference type="NCBI Taxonomy" id="1977868"/>
    <lineage>
        <taxon>Bacteria</taxon>
        <taxon>Bacillati</taxon>
        <taxon>Bacillota</taxon>
        <taxon>Bacilli</taxon>
        <taxon>Lactobacillales</taxon>
        <taxon>Enterococcaceae</taxon>
        <taxon>Vagococcus</taxon>
    </lineage>
</organism>
<comment type="caution">
    <text evidence="3">The sequence shown here is derived from an EMBL/GenBank/DDBJ whole genome shotgun (WGS) entry which is preliminary data.</text>
</comment>
<gene>
    <name evidence="3" type="ORF">CBF36_05430</name>
</gene>
<evidence type="ECO:0000313" key="4">
    <source>
        <dbReference type="Proteomes" id="UP000288490"/>
    </source>
</evidence>
<comment type="pathway">
    <text evidence="2">Amino-acid biosynthesis; L-histidine biosynthesis; L-histidine from 5-phospho-alpha-D-ribose 1-diphosphate: step 8/9.</text>
</comment>